<comment type="subcellular location">
    <subcellularLocation>
        <location evidence="8">Cell membrane</location>
        <topology evidence="8">Multi-pass membrane protein</topology>
    </subcellularLocation>
    <subcellularLocation>
        <location evidence="1">Membrane</location>
        <topology evidence="1">Multi-pass membrane protein</topology>
    </subcellularLocation>
</comment>
<feature type="transmembrane region" description="Helical" evidence="8">
    <location>
        <begin position="143"/>
        <end position="165"/>
    </location>
</feature>
<dbReference type="InterPro" id="IPR051204">
    <property type="entry name" value="ABC_transp_perm/SBD"/>
</dbReference>
<dbReference type="AlphaFoldDB" id="A0A1T2X4I2"/>
<keyword evidence="3 8" id="KW-0812">Transmembrane</keyword>
<dbReference type="GO" id="GO:0043190">
    <property type="term" value="C:ATP-binding cassette (ABC) transporter complex"/>
    <property type="evidence" value="ECO:0007669"/>
    <property type="project" value="InterPro"/>
</dbReference>
<accession>A0A1T2X4I2</accession>
<evidence type="ECO:0000256" key="1">
    <source>
        <dbReference type="ARBA" id="ARBA00004141"/>
    </source>
</evidence>
<dbReference type="PROSITE" id="PS50928">
    <property type="entry name" value="ABC_TM1"/>
    <property type="match status" value="1"/>
</dbReference>
<dbReference type="Gene3D" id="3.40.190.120">
    <property type="entry name" value="Osmoprotection protein (prox), domain 2"/>
    <property type="match status" value="1"/>
</dbReference>
<evidence type="ECO:0000256" key="2">
    <source>
        <dbReference type="ARBA" id="ARBA00022448"/>
    </source>
</evidence>
<dbReference type="SUPFAM" id="SSF161098">
    <property type="entry name" value="MetI-like"/>
    <property type="match status" value="1"/>
</dbReference>
<sequence>MLEYVKYNYLEIIRLIIEHLQITVLAVLIAILIGVPLGIFISYVKGVGPRILGMANIIQAIPSLALLGFLIPFLGIGFKPAVFMVVVYSLLPIIKNTAASLGNISSDIEEAATGVGLTPFQILYKVKLPLALPVIMAGVRISAVMAVGLVTIAAFIGAGGLGYLVYSGIRTVNNVQILAGAIPACLLALGIDFFVALIEKAVSPIALRDDIKSLDKHLIKQIRRRQRTGFIAVAVLLIAVICFSLFSTVKTSEKHISIGAKDFTEQSIIASIYAELIEAKTDIEVDRRLDLGGTQIVFSALTNRQLDLYIEYTGTLYTNILKREEKRTTEEIFSLIQRELTEEYDLALLEPVGFNNTYAIAVRAETAQQYNLKTLSDLARVSQNLRISPTLEFMNRADGINGMMASYGMEFLSVRPLDGTPRYTALMNDQCDVIDVFSTDGLIREYGLVVLKDDLQYFPNYNAIPLLYADTLERYPELRPVLEQLEGKIGDDDMRELNYRVDVLHEKPEEVAKDYLLSRGFI</sequence>
<keyword evidence="4 8" id="KW-1133">Transmembrane helix</keyword>
<feature type="transmembrane region" description="Helical" evidence="8">
    <location>
        <begin position="20"/>
        <end position="44"/>
    </location>
</feature>
<feature type="transmembrane region" description="Helical" evidence="8">
    <location>
        <begin position="64"/>
        <end position="91"/>
    </location>
</feature>
<evidence type="ECO:0000313" key="10">
    <source>
        <dbReference type="EMBL" id="OPA74811.1"/>
    </source>
</evidence>
<comment type="similarity">
    <text evidence="8">Belongs to the binding-protein-dependent transport system permease family.</text>
</comment>
<comment type="similarity">
    <text evidence="7">In the N-terminal section; belongs to the binding-protein-dependent transport system permease family.</text>
</comment>
<dbReference type="GO" id="GO:0022857">
    <property type="term" value="F:transmembrane transporter activity"/>
    <property type="evidence" value="ECO:0007669"/>
    <property type="project" value="InterPro"/>
</dbReference>
<dbReference type="InterPro" id="IPR000515">
    <property type="entry name" value="MetI-like"/>
</dbReference>
<keyword evidence="11" id="KW-1185">Reference proteome</keyword>
<organism evidence="10 11">
    <name type="scientific">Paenibacillus selenitireducens</name>
    <dbReference type="NCBI Taxonomy" id="1324314"/>
    <lineage>
        <taxon>Bacteria</taxon>
        <taxon>Bacillati</taxon>
        <taxon>Bacillota</taxon>
        <taxon>Bacilli</taxon>
        <taxon>Bacillales</taxon>
        <taxon>Paenibacillaceae</taxon>
        <taxon>Paenibacillus</taxon>
    </lineage>
</organism>
<keyword evidence="5 8" id="KW-0472">Membrane</keyword>
<dbReference type="GO" id="GO:0031460">
    <property type="term" value="P:glycine betaine transport"/>
    <property type="evidence" value="ECO:0007669"/>
    <property type="project" value="TreeGrafter"/>
</dbReference>
<feature type="transmembrane region" description="Helical" evidence="8">
    <location>
        <begin position="177"/>
        <end position="198"/>
    </location>
</feature>
<comment type="similarity">
    <text evidence="6">In the C-terminal section; belongs to the OsmX family.</text>
</comment>
<dbReference type="STRING" id="1324314.BVG16_23785"/>
<feature type="transmembrane region" description="Helical" evidence="8">
    <location>
        <begin position="228"/>
        <end position="246"/>
    </location>
</feature>
<evidence type="ECO:0000259" key="9">
    <source>
        <dbReference type="PROSITE" id="PS50928"/>
    </source>
</evidence>
<evidence type="ECO:0000256" key="5">
    <source>
        <dbReference type="ARBA" id="ARBA00023136"/>
    </source>
</evidence>
<keyword evidence="2 8" id="KW-0813">Transport</keyword>
<dbReference type="Pfam" id="PF04069">
    <property type="entry name" value="OpuAC"/>
    <property type="match status" value="1"/>
</dbReference>
<dbReference type="Gene3D" id="3.40.190.10">
    <property type="entry name" value="Periplasmic binding protein-like II"/>
    <property type="match status" value="1"/>
</dbReference>
<evidence type="ECO:0000313" key="11">
    <source>
        <dbReference type="Proteomes" id="UP000190188"/>
    </source>
</evidence>
<dbReference type="EMBL" id="MSZX01000010">
    <property type="protein sequence ID" value="OPA74811.1"/>
    <property type="molecule type" value="Genomic_DNA"/>
</dbReference>
<evidence type="ECO:0000256" key="4">
    <source>
        <dbReference type="ARBA" id="ARBA00022989"/>
    </source>
</evidence>
<dbReference type="Proteomes" id="UP000190188">
    <property type="component" value="Unassembled WGS sequence"/>
</dbReference>
<name>A0A1T2X4I2_9BACL</name>
<dbReference type="InterPro" id="IPR035906">
    <property type="entry name" value="MetI-like_sf"/>
</dbReference>
<evidence type="ECO:0000256" key="3">
    <source>
        <dbReference type="ARBA" id="ARBA00022692"/>
    </source>
</evidence>
<dbReference type="CDD" id="cd06261">
    <property type="entry name" value="TM_PBP2"/>
    <property type="match status" value="1"/>
</dbReference>
<dbReference type="PANTHER" id="PTHR30177:SF4">
    <property type="entry name" value="OSMOPROTECTANT IMPORT PERMEASE PROTEIN OSMW"/>
    <property type="match status" value="1"/>
</dbReference>
<comment type="caution">
    <text evidence="10">The sequence shown here is derived from an EMBL/GenBank/DDBJ whole genome shotgun (WGS) entry which is preliminary data.</text>
</comment>
<dbReference type="Gene3D" id="1.10.3720.10">
    <property type="entry name" value="MetI-like"/>
    <property type="match status" value="1"/>
</dbReference>
<proteinExistence type="inferred from homology"/>
<protein>
    <submittedName>
        <fullName evidence="10">ABC transporter permease</fullName>
    </submittedName>
</protein>
<evidence type="ECO:0000256" key="6">
    <source>
        <dbReference type="ARBA" id="ARBA00035642"/>
    </source>
</evidence>
<dbReference type="FunFam" id="1.10.3720.10:FF:000001">
    <property type="entry name" value="Glycine betaine ABC transporter, permease"/>
    <property type="match status" value="1"/>
</dbReference>
<evidence type="ECO:0000256" key="7">
    <source>
        <dbReference type="ARBA" id="ARBA00035652"/>
    </source>
</evidence>
<dbReference type="CDD" id="cd13609">
    <property type="entry name" value="PBP2_Opu_like_1"/>
    <property type="match status" value="1"/>
</dbReference>
<feature type="domain" description="ABC transmembrane type-1" evidence="9">
    <location>
        <begin position="16"/>
        <end position="195"/>
    </location>
</feature>
<evidence type="ECO:0000256" key="8">
    <source>
        <dbReference type="RuleBase" id="RU363032"/>
    </source>
</evidence>
<gene>
    <name evidence="10" type="ORF">BVG16_23785</name>
</gene>
<dbReference type="InterPro" id="IPR007210">
    <property type="entry name" value="ABC_Gly_betaine_transp_sub-bd"/>
</dbReference>
<dbReference type="SUPFAM" id="SSF53850">
    <property type="entry name" value="Periplasmic binding protein-like II"/>
    <property type="match status" value="1"/>
</dbReference>
<dbReference type="Pfam" id="PF00528">
    <property type="entry name" value="BPD_transp_1"/>
    <property type="match status" value="1"/>
</dbReference>
<reference evidence="10 11" key="1">
    <citation type="submission" date="2017-01" db="EMBL/GenBank/DDBJ databases">
        <title>Genome analysis of Paenibacillus selenitrireducens ES3-24.</title>
        <authorList>
            <person name="Xu D."/>
            <person name="Yao R."/>
            <person name="Zheng S."/>
        </authorList>
    </citation>
    <scope>NUCLEOTIDE SEQUENCE [LARGE SCALE GENOMIC DNA]</scope>
    <source>
        <strain evidence="10 11">ES3-24</strain>
    </source>
</reference>
<dbReference type="PANTHER" id="PTHR30177">
    <property type="entry name" value="GLYCINE BETAINE/L-PROLINE TRANSPORT SYSTEM PERMEASE PROTEIN PROW"/>
    <property type="match status" value="1"/>
</dbReference>